<evidence type="ECO:0000313" key="3">
    <source>
        <dbReference type="Proteomes" id="UP000480185"/>
    </source>
</evidence>
<dbReference type="Pfam" id="PF00583">
    <property type="entry name" value="Acetyltransf_1"/>
    <property type="match status" value="1"/>
</dbReference>
<dbReference type="PROSITE" id="PS51186">
    <property type="entry name" value="GNAT"/>
    <property type="match status" value="1"/>
</dbReference>
<dbReference type="PANTHER" id="PTHR43617:SF30">
    <property type="entry name" value="HISTONE ACETYLTRANSFERASE"/>
    <property type="match status" value="1"/>
</dbReference>
<keyword evidence="3" id="KW-1185">Reference proteome</keyword>
<keyword evidence="2" id="KW-0808">Transferase</keyword>
<reference evidence="2 3" key="1">
    <citation type="submission" date="2019-11" db="EMBL/GenBank/DDBJ databases">
        <authorList>
            <person name="Li J."/>
        </authorList>
    </citation>
    <scope>NUCLEOTIDE SEQUENCE [LARGE SCALE GENOMIC DNA]</scope>
    <source>
        <strain evidence="2 3">J4</strain>
    </source>
</reference>
<sequence>MEETLMNINIREAKFLDAEGIAKVSVSSWKSTYAGIMEQEFLSSLSYQSRKNKWQQSIEKGEDIIYVAEEDEKIVGFVSGGKERTGQYPMNGEIYAIYLLEAYQGQGIGTKLLRPFLQQLTARNVDSLLVWVLQQNPFKRFYQKLGASLIDQKEVQVGNRILIEEAYGWDRMETLQQLIEKEC</sequence>
<dbReference type="EMBL" id="WJNH01000003">
    <property type="protein sequence ID" value="MRG86131.1"/>
    <property type="molecule type" value="Genomic_DNA"/>
</dbReference>
<organism evidence="2 3">
    <name type="scientific">Salinibacillus xinjiangensis</name>
    <dbReference type="NCBI Taxonomy" id="1229268"/>
    <lineage>
        <taxon>Bacteria</taxon>
        <taxon>Bacillati</taxon>
        <taxon>Bacillota</taxon>
        <taxon>Bacilli</taxon>
        <taxon>Bacillales</taxon>
        <taxon>Bacillaceae</taxon>
        <taxon>Salinibacillus</taxon>
    </lineage>
</organism>
<dbReference type="InterPro" id="IPR000182">
    <property type="entry name" value="GNAT_dom"/>
</dbReference>
<dbReference type="PANTHER" id="PTHR43617">
    <property type="entry name" value="L-AMINO ACID N-ACETYLTRANSFERASE"/>
    <property type="match status" value="1"/>
</dbReference>
<evidence type="ECO:0000259" key="1">
    <source>
        <dbReference type="PROSITE" id="PS51186"/>
    </source>
</evidence>
<dbReference type="Proteomes" id="UP000480185">
    <property type="component" value="Unassembled WGS sequence"/>
</dbReference>
<proteinExistence type="predicted"/>
<feature type="domain" description="N-acetyltransferase" evidence="1">
    <location>
        <begin position="8"/>
        <end position="170"/>
    </location>
</feature>
<name>A0A6G1X556_9BACI</name>
<dbReference type="AlphaFoldDB" id="A0A6G1X556"/>
<accession>A0A6G1X556</accession>
<dbReference type="CDD" id="cd04301">
    <property type="entry name" value="NAT_SF"/>
    <property type="match status" value="1"/>
</dbReference>
<dbReference type="InterPro" id="IPR016181">
    <property type="entry name" value="Acyl_CoA_acyltransferase"/>
</dbReference>
<dbReference type="InterPro" id="IPR050276">
    <property type="entry name" value="MshD_Acetyltransferase"/>
</dbReference>
<gene>
    <name evidence="2" type="ORF">GH754_07310</name>
</gene>
<dbReference type="Gene3D" id="3.40.630.30">
    <property type="match status" value="1"/>
</dbReference>
<evidence type="ECO:0000313" key="2">
    <source>
        <dbReference type="EMBL" id="MRG86131.1"/>
    </source>
</evidence>
<dbReference type="OrthoDB" id="5292888at2"/>
<dbReference type="GO" id="GO:0016747">
    <property type="term" value="F:acyltransferase activity, transferring groups other than amino-acyl groups"/>
    <property type="evidence" value="ECO:0007669"/>
    <property type="project" value="InterPro"/>
</dbReference>
<comment type="caution">
    <text evidence="2">The sequence shown here is derived from an EMBL/GenBank/DDBJ whole genome shotgun (WGS) entry which is preliminary data.</text>
</comment>
<protein>
    <submittedName>
        <fullName evidence="2">GNAT family N-acetyltransferase</fullName>
    </submittedName>
</protein>
<dbReference type="SUPFAM" id="SSF55729">
    <property type="entry name" value="Acyl-CoA N-acyltransferases (Nat)"/>
    <property type="match status" value="1"/>
</dbReference>